<dbReference type="EC" id="2.3.1.-" evidence="2"/>
<feature type="domain" description="N-acetyltransferase" evidence="1">
    <location>
        <begin position="1"/>
        <end position="139"/>
    </location>
</feature>
<dbReference type="Proteomes" id="UP000886818">
    <property type="component" value="Chromosome"/>
</dbReference>
<keyword evidence="2" id="KW-0808">Transferase</keyword>
<sequence length="397" mass="46190">MIAKLLTKKDIPAAKKLWGYAFETDEPFYSWYFEEVFSPKNAVGIFNKGQLISYLQLNPYTIYLNGASFEASYVVGVITSPEYRNKGLMKILLPKAIEEINKRNHSVSILMPFDTTFYSPYGWELCYRQLKYTVPIDIVGHFASGEKYGNFHKIDINKDFEALNIVYDSFLKNYHGYVKRNRKNWDYILKDLQYYGGYACLLRDQKNNPIGYILYFLKDKKFIAKEIAYTNIKAQKSIFSFIYSHKSQAVAVQWSAPYNDPTQLFLRDTIQPEPTNNLRIYPFMCGRIINFKDAIENSSFSKDINFSFSIRIKDSYAQWNNNTFIIKISNGKASVKKSNTASADMVCDINIFTQLFFGAISIDQAVFLEKVTINNQAILKNFSKSFHFKNNYINEFF</sequence>
<evidence type="ECO:0000313" key="3">
    <source>
        <dbReference type="Proteomes" id="UP000886818"/>
    </source>
</evidence>
<dbReference type="InterPro" id="IPR051554">
    <property type="entry name" value="Acetyltransferase_Eis"/>
</dbReference>
<proteinExistence type="predicted"/>
<dbReference type="CDD" id="cd04301">
    <property type="entry name" value="NAT_SF"/>
    <property type="match status" value="1"/>
</dbReference>
<keyword evidence="2" id="KW-0012">Acyltransferase</keyword>
<dbReference type="InterPro" id="IPR041380">
    <property type="entry name" value="Acetyltransf_17"/>
</dbReference>
<dbReference type="InterPro" id="IPR000182">
    <property type="entry name" value="GNAT_dom"/>
</dbReference>
<reference evidence="2" key="1">
    <citation type="submission" date="2021-07" db="EMBL/GenBank/DDBJ databases">
        <title>Complete genome sequence of Crassaminicella sp. 143-21, isolated from a deep-sea hydrothermal vent.</title>
        <authorList>
            <person name="Li X."/>
        </authorList>
    </citation>
    <scope>NUCLEOTIDE SEQUENCE</scope>
    <source>
        <strain evidence="2">143-21</strain>
    </source>
</reference>
<dbReference type="Pfam" id="PF13530">
    <property type="entry name" value="SCP2_2"/>
    <property type="match status" value="1"/>
</dbReference>
<dbReference type="Pfam" id="PF13527">
    <property type="entry name" value="Acetyltransf_9"/>
    <property type="match status" value="1"/>
</dbReference>
<dbReference type="Pfam" id="PF17668">
    <property type="entry name" value="Acetyltransf_17"/>
    <property type="match status" value="1"/>
</dbReference>
<gene>
    <name evidence="2" type="ORF">KVH43_03550</name>
</gene>
<name>A0ABX8RCN6_9CLOT</name>
<protein>
    <submittedName>
        <fullName evidence="2">GNAT family N-acetyltransferase</fullName>
        <ecNumber evidence="2">2.3.1.-</ecNumber>
    </submittedName>
</protein>
<dbReference type="PANTHER" id="PTHR37817">
    <property type="entry name" value="N-ACETYLTRANSFERASE EIS"/>
    <property type="match status" value="1"/>
</dbReference>
<keyword evidence="3" id="KW-1185">Reference proteome</keyword>
<dbReference type="PROSITE" id="PS51186">
    <property type="entry name" value="GNAT"/>
    <property type="match status" value="1"/>
</dbReference>
<dbReference type="EMBL" id="CP078093">
    <property type="protein sequence ID" value="QXM06810.1"/>
    <property type="molecule type" value="Genomic_DNA"/>
</dbReference>
<dbReference type="GO" id="GO:0016746">
    <property type="term" value="F:acyltransferase activity"/>
    <property type="evidence" value="ECO:0007669"/>
    <property type="project" value="UniProtKB-KW"/>
</dbReference>
<dbReference type="InterPro" id="IPR025559">
    <property type="entry name" value="Eis_dom"/>
</dbReference>
<accession>A0ABX8RCN6</accession>
<dbReference type="PANTHER" id="PTHR37817:SF1">
    <property type="entry name" value="N-ACETYLTRANSFERASE EIS"/>
    <property type="match status" value="1"/>
</dbReference>
<evidence type="ECO:0000259" key="1">
    <source>
        <dbReference type="PROSITE" id="PS51186"/>
    </source>
</evidence>
<dbReference type="RefSeq" id="WP_218283503.1">
    <property type="nucleotide sequence ID" value="NZ_CP078093.1"/>
</dbReference>
<evidence type="ECO:0000313" key="2">
    <source>
        <dbReference type="EMBL" id="QXM06810.1"/>
    </source>
</evidence>
<organism evidence="2 3">
    <name type="scientific">Crassaminicella indica</name>
    <dbReference type="NCBI Taxonomy" id="2855394"/>
    <lineage>
        <taxon>Bacteria</taxon>
        <taxon>Bacillati</taxon>
        <taxon>Bacillota</taxon>
        <taxon>Clostridia</taxon>
        <taxon>Eubacteriales</taxon>
        <taxon>Clostridiaceae</taxon>
        <taxon>Crassaminicella</taxon>
    </lineage>
</organism>